<dbReference type="Gene3D" id="3.40.50.150">
    <property type="entry name" value="Vaccinia Virus protein VP39"/>
    <property type="match status" value="1"/>
</dbReference>
<dbReference type="InterPro" id="IPR002052">
    <property type="entry name" value="DNA_methylase_N6_adenine_CS"/>
</dbReference>
<dbReference type="EMBL" id="MUHY01000002">
    <property type="protein sequence ID" value="PSB91763.1"/>
    <property type="molecule type" value="Genomic_DNA"/>
</dbReference>
<dbReference type="GO" id="GO:0032259">
    <property type="term" value="P:methylation"/>
    <property type="evidence" value="ECO:0007669"/>
    <property type="project" value="UniProtKB-KW"/>
</dbReference>
<sequence length="203" mass="22518">MKKALRYRDTRNAPQQVCIVGGDWKRTPLPVPRGDGLRPTPARVRETLFNWLGQDMTGLCCLDAFAGSGALGFEAASRGARRVLMIENFALAVRQLRVNQAKLQADTVEIVKANARHLLTRMAPGEFNIIFLDPPFNSVWLMDFLPVAARLLVPDGVIYVENNTSLSADALATKKLVCVRQAKVGTVHYHLLELIPNLGERNE</sequence>
<dbReference type="PANTHER" id="PTHR43542:SF1">
    <property type="entry name" value="METHYLTRANSFERASE"/>
    <property type="match status" value="1"/>
</dbReference>
<keyword evidence="1 3" id="KW-0489">Methyltransferase</keyword>
<evidence type="ECO:0000313" key="3">
    <source>
        <dbReference type="EMBL" id="PSB91763.1"/>
    </source>
</evidence>
<dbReference type="GO" id="GO:0008168">
    <property type="term" value="F:methyltransferase activity"/>
    <property type="evidence" value="ECO:0007669"/>
    <property type="project" value="UniProtKB-KW"/>
</dbReference>
<dbReference type="Proteomes" id="UP000242660">
    <property type="component" value="Unassembled WGS sequence"/>
</dbReference>
<keyword evidence="4" id="KW-1185">Reference proteome</keyword>
<protein>
    <submittedName>
        <fullName evidence="3">Ribosomal RNA small subunit methyltransferase D</fullName>
    </submittedName>
</protein>
<evidence type="ECO:0000256" key="2">
    <source>
        <dbReference type="ARBA" id="ARBA00022679"/>
    </source>
</evidence>
<name>A0ABX5FDC3_9BURK</name>
<dbReference type="Pfam" id="PF03602">
    <property type="entry name" value="Cons_hypoth95"/>
    <property type="match status" value="1"/>
</dbReference>
<gene>
    <name evidence="3" type="primary">rsmD</name>
    <name evidence="3" type="ORF">BZL35_00805</name>
</gene>
<proteinExistence type="predicted"/>
<dbReference type="RefSeq" id="WP_106182943.1">
    <property type="nucleotide sequence ID" value="NZ_MUHY01000002.1"/>
</dbReference>
<accession>A0ABX5FDC3</accession>
<dbReference type="InterPro" id="IPR029063">
    <property type="entry name" value="SAM-dependent_MTases_sf"/>
</dbReference>
<dbReference type="InterPro" id="IPR004398">
    <property type="entry name" value="RNA_MeTrfase_RsmD"/>
</dbReference>
<dbReference type="CDD" id="cd02440">
    <property type="entry name" value="AdoMet_MTases"/>
    <property type="match status" value="1"/>
</dbReference>
<dbReference type="PROSITE" id="PS00092">
    <property type="entry name" value="N6_MTASE"/>
    <property type="match status" value="1"/>
</dbReference>
<dbReference type="NCBIfam" id="TIGR00095">
    <property type="entry name" value="16S rRNA (guanine(966)-N(2))-methyltransferase RsmD"/>
    <property type="match status" value="1"/>
</dbReference>
<keyword evidence="2" id="KW-0808">Transferase</keyword>
<dbReference type="SUPFAM" id="SSF53335">
    <property type="entry name" value="S-adenosyl-L-methionine-dependent methyltransferases"/>
    <property type="match status" value="1"/>
</dbReference>
<evidence type="ECO:0000313" key="4">
    <source>
        <dbReference type="Proteomes" id="UP000242660"/>
    </source>
</evidence>
<dbReference type="PANTHER" id="PTHR43542">
    <property type="entry name" value="METHYLTRANSFERASE"/>
    <property type="match status" value="1"/>
</dbReference>
<organism evidence="3 4">
    <name type="scientific">Candidatus Pandoraea novymonadis</name>
    <dbReference type="NCBI Taxonomy" id="1808959"/>
    <lineage>
        <taxon>Bacteria</taxon>
        <taxon>Pseudomonadati</taxon>
        <taxon>Pseudomonadota</taxon>
        <taxon>Betaproteobacteria</taxon>
        <taxon>Burkholderiales</taxon>
        <taxon>Burkholderiaceae</taxon>
        <taxon>Pandoraea</taxon>
    </lineage>
</organism>
<dbReference type="PIRSF" id="PIRSF004553">
    <property type="entry name" value="CHP00095"/>
    <property type="match status" value="1"/>
</dbReference>
<comment type="caution">
    <text evidence="3">The sequence shown here is derived from an EMBL/GenBank/DDBJ whole genome shotgun (WGS) entry which is preliminary data.</text>
</comment>
<evidence type="ECO:0000256" key="1">
    <source>
        <dbReference type="ARBA" id="ARBA00022603"/>
    </source>
</evidence>
<reference evidence="3 4" key="1">
    <citation type="journal article" date="2017" name="Front. Microbiol.">
        <title>Genome of Ca. Pandoraea novymonadis, an Endosymbiotic Bacterium of the Trypanosomatid Novymonas esmeraldas.</title>
        <authorList>
            <person name="Kostygov A.Y."/>
            <person name="Butenko A."/>
            <person name="Nenarokova A."/>
            <person name="Tashyreva D."/>
            <person name="Flegontov P."/>
            <person name="Lukes J."/>
            <person name="Yurchenko V."/>
        </authorList>
    </citation>
    <scope>NUCLEOTIDE SEQUENCE [LARGE SCALE GENOMIC DNA]</scope>
    <source>
        <strain evidence="3 4">E262</strain>
    </source>
</reference>